<dbReference type="Gene3D" id="3.30.1380.10">
    <property type="match status" value="1"/>
</dbReference>
<dbReference type="InterPro" id="IPR013230">
    <property type="entry name" value="Peptidase_M15A_C"/>
</dbReference>
<dbReference type="InterPro" id="IPR009045">
    <property type="entry name" value="Zn_M74/Hedgehog-like"/>
</dbReference>
<gene>
    <name evidence="2" type="ORF">SY1_16030</name>
</gene>
<evidence type="ECO:0000313" key="3">
    <source>
        <dbReference type="Proteomes" id="UP000008957"/>
    </source>
</evidence>
<reference evidence="2 3" key="2">
    <citation type="submission" date="2010-03" db="EMBL/GenBank/DDBJ databases">
        <authorList>
            <person name="Pajon A."/>
        </authorList>
    </citation>
    <scope>NUCLEOTIDE SEQUENCE [LARGE SCALE GENOMIC DNA]</scope>
    <source>
        <strain evidence="2 3">SGP1</strain>
    </source>
</reference>
<dbReference type="SUPFAM" id="SSF55166">
    <property type="entry name" value="Hedgehog/DD-peptidase"/>
    <property type="match status" value="1"/>
</dbReference>
<organism evidence="2 3">
    <name type="scientific">Fretibacterium fastidiosum</name>
    <dbReference type="NCBI Taxonomy" id="651822"/>
    <lineage>
        <taxon>Bacteria</taxon>
        <taxon>Thermotogati</taxon>
        <taxon>Synergistota</taxon>
        <taxon>Synergistia</taxon>
        <taxon>Synergistales</taxon>
        <taxon>Aminobacteriaceae</taxon>
        <taxon>Fretibacterium</taxon>
    </lineage>
</organism>
<sequence>MGDLTEHFSRHELACRCGCGLFNARGRLLATLEAIRKAVGKSVHIESGCRCAEKNADIGGKPDSGHLTGEAADIWVEGLSNRDLGVVIKDLHRRKLLPYLRYCYLIRGRTTTRVHVGVDEKPRRGVFGF</sequence>
<dbReference type="AlphaFoldDB" id="A0AB94IY16"/>
<dbReference type="Pfam" id="PF08291">
    <property type="entry name" value="Peptidase_M15_3"/>
    <property type="match status" value="1"/>
</dbReference>
<keyword evidence="3" id="KW-1185">Reference proteome</keyword>
<protein>
    <submittedName>
        <fullName evidence="2">Peptidase M15</fullName>
    </submittedName>
</protein>
<reference evidence="3" key="1">
    <citation type="submission" date="2010-03" db="EMBL/GenBank/DDBJ databases">
        <title>The genome sequence of Synergistetes sp. SGP1.</title>
        <authorList>
            <consortium name="metaHIT consortium -- http://www.metahit.eu/"/>
            <person name="Pajon A."/>
            <person name="Turner K."/>
            <person name="Parkhill J."/>
            <person name="Wade W."/>
            <person name="Vartoukian S."/>
        </authorList>
    </citation>
    <scope>NUCLEOTIDE SEQUENCE [LARGE SCALE GENOMIC DNA]</scope>
    <source>
        <strain evidence="3">SGP1</strain>
    </source>
</reference>
<accession>A0AB94IY16</accession>
<dbReference type="KEGG" id="sbr:SY1_16030"/>
<name>A0AB94IY16_9BACT</name>
<proteinExistence type="predicted"/>
<dbReference type="Proteomes" id="UP000008957">
    <property type="component" value="Chromosome"/>
</dbReference>
<evidence type="ECO:0000259" key="1">
    <source>
        <dbReference type="Pfam" id="PF08291"/>
    </source>
</evidence>
<dbReference type="EMBL" id="FP929056">
    <property type="protein sequence ID" value="CBL28587.1"/>
    <property type="molecule type" value="Genomic_DNA"/>
</dbReference>
<feature type="domain" description="Peptidase M15A C-terminal" evidence="1">
    <location>
        <begin position="7"/>
        <end position="94"/>
    </location>
</feature>
<evidence type="ECO:0000313" key="2">
    <source>
        <dbReference type="EMBL" id="CBL28587.1"/>
    </source>
</evidence>
<dbReference type="RefSeq" id="WP_015556734.1">
    <property type="nucleotide sequence ID" value="NC_021038.1"/>
</dbReference>